<dbReference type="HOGENOM" id="CLU_1312208_0_0_1"/>
<feature type="domain" description="RING-type" evidence="3">
    <location>
        <begin position="34"/>
        <end position="76"/>
    </location>
</feature>
<evidence type="ECO:0000313" key="5">
    <source>
        <dbReference type="Proteomes" id="UP000013827"/>
    </source>
</evidence>
<evidence type="ECO:0000313" key="4">
    <source>
        <dbReference type="EnsemblProtists" id="EOD04380"/>
    </source>
</evidence>
<dbReference type="GeneID" id="17250506"/>
<sequence>MLGTGKRARSDAAEADASSTDNSVTRKHENGDSCTVCMSRPRTVRNQPCGHATLCELCTIKIIDPRSQSCQCPLCRREVTSLKFLPSTNAGVVRAARMDTYEAAADDSALQASTAEPEPTDEAGAQAFATLLEFLQAMLGSDSEDDSAFEGCSALTAVTLPDSLTSIGDYLTAVTLPDRYTSSSIEHLDWLRRLLGLPSLSLFGRNSEAM</sequence>
<evidence type="ECO:0000256" key="1">
    <source>
        <dbReference type="PROSITE-ProRule" id="PRU00175"/>
    </source>
</evidence>
<dbReference type="GO" id="GO:0008270">
    <property type="term" value="F:zinc ion binding"/>
    <property type="evidence" value="ECO:0007669"/>
    <property type="project" value="UniProtKB-KW"/>
</dbReference>
<reference evidence="4" key="2">
    <citation type="submission" date="2024-10" db="UniProtKB">
        <authorList>
            <consortium name="EnsemblProtists"/>
        </authorList>
    </citation>
    <scope>IDENTIFICATION</scope>
</reference>
<dbReference type="InterPro" id="IPR001841">
    <property type="entry name" value="Znf_RING"/>
</dbReference>
<dbReference type="Gene3D" id="3.80.10.10">
    <property type="entry name" value="Ribonuclease Inhibitor"/>
    <property type="match status" value="1"/>
</dbReference>
<dbReference type="Pfam" id="PF13920">
    <property type="entry name" value="zf-C3HC4_3"/>
    <property type="match status" value="1"/>
</dbReference>
<keyword evidence="1" id="KW-0479">Metal-binding</keyword>
<dbReference type="Gene3D" id="3.30.40.10">
    <property type="entry name" value="Zinc/RING finger domain, C3HC4 (zinc finger)"/>
    <property type="match status" value="1"/>
</dbReference>
<proteinExistence type="predicted"/>
<reference evidence="5" key="1">
    <citation type="journal article" date="2013" name="Nature">
        <title>Pan genome of the phytoplankton Emiliania underpins its global distribution.</title>
        <authorList>
            <person name="Read B.A."/>
            <person name="Kegel J."/>
            <person name="Klute M.J."/>
            <person name="Kuo A."/>
            <person name="Lefebvre S.C."/>
            <person name="Maumus F."/>
            <person name="Mayer C."/>
            <person name="Miller J."/>
            <person name="Monier A."/>
            <person name="Salamov A."/>
            <person name="Young J."/>
            <person name="Aguilar M."/>
            <person name="Claverie J.M."/>
            <person name="Frickenhaus S."/>
            <person name="Gonzalez K."/>
            <person name="Herman E.K."/>
            <person name="Lin Y.C."/>
            <person name="Napier J."/>
            <person name="Ogata H."/>
            <person name="Sarno A.F."/>
            <person name="Shmutz J."/>
            <person name="Schroeder D."/>
            <person name="de Vargas C."/>
            <person name="Verret F."/>
            <person name="von Dassow P."/>
            <person name="Valentin K."/>
            <person name="Van de Peer Y."/>
            <person name="Wheeler G."/>
            <person name="Dacks J.B."/>
            <person name="Delwiche C.F."/>
            <person name="Dyhrman S.T."/>
            <person name="Glockner G."/>
            <person name="John U."/>
            <person name="Richards T."/>
            <person name="Worden A.Z."/>
            <person name="Zhang X."/>
            <person name="Grigoriev I.V."/>
            <person name="Allen A.E."/>
            <person name="Bidle K."/>
            <person name="Borodovsky M."/>
            <person name="Bowler C."/>
            <person name="Brownlee C."/>
            <person name="Cock J.M."/>
            <person name="Elias M."/>
            <person name="Gladyshev V.N."/>
            <person name="Groth M."/>
            <person name="Guda C."/>
            <person name="Hadaegh A."/>
            <person name="Iglesias-Rodriguez M.D."/>
            <person name="Jenkins J."/>
            <person name="Jones B.M."/>
            <person name="Lawson T."/>
            <person name="Leese F."/>
            <person name="Lindquist E."/>
            <person name="Lobanov A."/>
            <person name="Lomsadze A."/>
            <person name="Malik S.B."/>
            <person name="Marsh M.E."/>
            <person name="Mackinder L."/>
            <person name="Mock T."/>
            <person name="Mueller-Roeber B."/>
            <person name="Pagarete A."/>
            <person name="Parker M."/>
            <person name="Probert I."/>
            <person name="Quesneville H."/>
            <person name="Raines C."/>
            <person name="Rensing S.A."/>
            <person name="Riano-Pachon D.M."/>
            <person name="Richier S."/>
            <person name="Rokitta S."/>
            <person name="Shiraiwa Y."/>
            <person name="Soanes D.M."/>
            <person name="van der Giezen M."/>
            <person name="Wahlund T.M."/>
            <person name="Williams B."/>
            <person name="Wilson W."/>
            <person name="Wolfe G."/>
            <person name="Wurch L.L."/>
        </authorList>
    </citation>
    <scope>NUCLEOTIDE SEQUENCE</scope>
</reference>
<keyword evidence="1" id="KW-0863">Zinc-finger</keyword>
<dbReference type="Proteomes" id="UP000013827">
    <property type="component" value="Unassembled WGS sequence"/>
</dbReference>
<feature type="region of interest" description="Disordered" evidence="2">
    <location>
        <begin position="1"/>
        <end position="31"/>
    </location>
</feature>
<dbReference type="KEGG" id="ehx:EMIHUDRAFT_221179"/>
<evidence type="ECO:0000256" key="2">
    <source>
        <dbReference type="SAM" id="MobiDB-lite"/>
    </source>
</evidence>
<protein>
    <recommendedName>
        <fullName evidence="3">RING-type domain-containing protein</fullName>
    </recommendedName>
</protein>
<dbReference type="AlphaFoldDB" id="A0A0D3HZE5"/>
<accession>A0A0D3HZE5</accession>
<dbReference type="PROSITE" id="PS50089">
    <property type="entry name" value="ZF_RING_2"/>
    <property type="match status" value="1"/>
</dbReference>
<dbReference type="InterPro" id="IPR013083">
    <property type="entry name" value="Znf_RING/FYVE/PHD"/>
</dbReference>
<evidence type="ECO:0000259" key="3">
    <source>
        <dbReference type="PROSITE" id="PS50089"/>
    </source>
</evidence>
<dbReference type="EnsemblProtists" id="EOD04380">
    <property type="protein sequence ID" value="EOD04380"/>
    <property type="gene ID" value="EMIHUDRAFT_221179"/>
</dbReference>
<dbReference type="RefSeq" id="XP_005756809.1">
    <property type="nucleotide sequence ID" value="XM_005756752.1"/>
</dbReference>
<organism evidence="4 5">
    <name type="scientific">Emiliania huxleyi (strain CCMP1516)</name>
    <dbReference type="NCBI Taxonomy" id="280463"/>
    <lineage>
        <taxon>Eukaryota</taxon>
        <taxon>Haptista</taxon>
        <taxon>Haptophyta</taxon>
        <taxon>Prymnesiophyceae</taxon>
        <taxon>Isochrysidales</taxon>
        <taxon>Noelaerhabdaceae</taxon>
        <taxon>Emiliania</taxon>
    </lineage>
</organism>
<keyword evidence="1" id="KW-0862">Zinc</keyword>
<dbReference type="PaxDb" id="2903-EOD04380"/>
<dbReference type="InterPro" id="IPR032675">
    <property type="entry name" value="LRR_dom_sf"/>
</dbReference>
<name>A0A0D3HZE5_EMIH1</name>
<dbReference type="SUPFAM" id="SSF57850">
    <property type="entry name" value="RING/U-box"/>
    <property type="match status" value="1"/>
</dbReference>
<keyword evidence="5" id="KW-1185">Reference proteome</keyword>